<protein>
    <recommendedName>
        <fullName evidence="1">SGNH hydrolase-type esterase domain-containing protein</fullName>
    </recommendedName>
</protein>
<evidence type="ECO:0000313" key="2">
    <source>
        <dbReference type="EMBL" id="MBP1464511.1"/>
    </source>
</evidence>
<dbReference type="RefSeq" id="WP_135476289.1">
    <property type="nucleotide sequence ID" value="NZ_SIJK02000002.1"/>
</dbReference>
<name>A0ABS4D501_9CHLR</name>
<dbReference type="SUPFAM" id="SSF52266">
    <property type="entry name" value="SGNH hydrolase"/>
    <property type="match status" value="1"/>
</dbReference>
<sequence>MQASSPLQSSPVRRVVFFGDSRADWWLTPNLAGLRFLNAGVPGGSATYLARHFTRMVEPLHPDVIVLQLGVNDLAGGSPGLATQNAVFAALATVTTEARRIAAPVVLTTIFPLARGPWASSQVQAAILAVNARLPTLVTDGVQLLDSAAVLCGPDGFVYSRYADDELHLSAAGYAMLNEALLRLIQG</sequence>
<keyword evidence="3" id="KW-1185">Reference proteome</keyword>
<dbReference type="InterPro" id="IPR051532">
    <property type="entry name" value="Ester_Hydrolysis_Enzymes"/>
</dbReference>
<proteinExistence type="predicted"/>
<dbReference type="Pfam" id="PF13472">
    <property type="entry name" value="Lipase_GDSL_2"/>
    <property type="match status" value="1"/>
</dbReference>
<comment type="caution">
    <text evidence="2">The sequence shown here is derived from an EMBL/GenBank/DDBJ whole genome shotgun (WGS) entry which is preliminary data.</text>
</comment>
<evidence type="ECO:0000259" key="1">
    <source>
        <dbReference type="Pfam" id="PF13472"/>
    </source>
</evidence>
<reference evidence="2 3" key="1">
    <citation type="submission" date="2021-03" db="EMBL/GenBank/DDBJ databases">
        <authorList>
            <person name="Grouzdev D.S."/>
        </authorList>
    </citation>
    <scope>NUCLEOTIDE SEQUENCE [LARGE SCALE GENOMIC DNA]</scope>
    <source>
        <strain evidence="2 3">M50-1</strain>
    </source>
</reference>
<dbReference type="Proteomes" id="UP001193081">
    <property type="component" value="Unassembled WGS sequence"/>
</dbReference>
<organism evidence="2 3">
    <name type="scientific">Candidatus Chloroploca mongolica</name>
    <dbReference type="NCBI Taxonomy" id="2528176"/>
    <lineage>
        <taxon>Bacteria</taxon>
        <taxon>Bacillati</taxon>
        <taxon>Chloroflexota</taxon>
        <taxon>Chloroflexia</taxon>
        <taxon>Chloroflexales</taxon>
        <taxon>Chloroflexineae</taxon>
        <taxon>Oscillochloridaceae</taxon>
        <taxon>Candidatus Chloroploca</taxon>
    </lineage>
</organism>
<accession>A0ABS4D501</accession>
<gene>
    <name evidence="2" type="ORF">EYB53_002200</name>
</gene>
<dbReference type="PANTHER" id="PTHR30383">
    <property type="entry name" value="THIOESTERASE 1/PROTEASE 1/LYSOPHOSPHOLIPASE L1"/>
    <property type="match status" value="1"/>
</dbReference>
<dbReference type="EMBL" id="SIJK02000002">
    <property type="protein sequence ID" value="MBP1464511.1"/>
    <property type="molecule type" value="Genomic_DNA"/>
</dbReference>
<dbReference type="PANTHER" id="PTHR30383:SF5">
    <property type="entry name" value="SGNH HYDROLASE-TYPE ESTERASE DOMAIN-CONTAINING PROTEIN"/>
    <property type="match status" value="1"/>
</dbReference>
<dbReference type="InterPro" id="IPR013830">
    <property type="entry name" value="SGNH_hydro"/>
</dbReference>
<feature type="domain" description="SGNH hydrolase-type esterase" evidence="1">
    <location>
        <begin position="26"/>
        <end position="175"/>
    </location>
</feature>
<evidence type="ECO:0000313" key="3">
    <source>
        <dbReference type="Proteomes" id="UP001193081"/>
    </source>
</evidence>
<dbReference type="Gene3D" id="3.40.50.1110">
    <property type="entry name" value="SGNH hydrolase"/>
    <property type="match status" value="1"/>
</dbReference>
<dbReference type="InterPro" id="IPR036514">
    <property type="entry name" value="SGNH_hydro_sf"/>
</dbReference>